<reference evidence="3 4" key="1">
    <citation type="submission" date="2019-12" db="EMBL/GenBank/DDBJ databases">
        <title>Mucilaginibacter sp. HMF7410 genome sequencing and assembly.</title>
        <authorList>
            <person name="Kang H."/>
            <person name="Cha I."/>
            <person name="Kim H."/>
            <person name="Joh K."/>
        </authorList>
    </citation>
    <scope>NUCLEOTIDE SEQUENCE [LARGE SCALE GENOMIC DNA]</scope>
    <source>
        <strain evidence="3 4">HMF7410</strain>
    </source>
</reference>
<dbReference type="RefSeq" id="WP_157563033.1">
    <property type="nucleotide sequence ID" value="NZ_WPIK01000001.1"/>
</dbReference>
<gene>
    <name evidence="3" type="ORF">GO621_00825</name>
</gene>
<dbReference type="GO" id="GO:0005975">
    <property type="term" value="P:carbohydrate metabolic process"/>
    <property type="evidence" value="ECO:0007669"/>
    <property type="project" value="InterPro"/>
</dbReference>
<sequence length="637" mass="71764">MKKNTLKRSIVLLFLLGTAYSLRAQSLSEKVAKTAMKVWPDTSSTKFARWSYDQGVLLEGMAGVWKRTADAEYYRYIQKSIDKLVDNEGKITGYKAEDSNIDNIKTGRSLLLLYRVTGQEKYYKALSQLRGQLKNQPRTTEGGFWHKKVYPNQMWLDGLYMGEPFYAEYASVFDEPSDFDDITKQFILMEKHARDPKTGLLYHGWDESKQQKWANKTTGTSPNFWGRAMGWYGMALVDVLEYLPENHPQRKALLDILNRFAAAVQKYEDPKSGVWYQVLDKATEKGNYLESSASSMFVYTLAKGTRLGYLPEKYKAVAKKGYDGTVKEFIETDASGNTNLKGTVAVAGLGGNPYRDGSFEYYTKEKVVTNDPKGVGAFLQAANEMELAEIPKAGKGQTAMLDSYFNNEHMKDVTGRTISFHYKWDEMDNNGFYFFKCAFNYRGVKTATLYAAPTTANLKGSDIYIIVDPDTQKETDKPNYVNQQDATAIAEWVKAGGVLVLLANDVGNCDLEHLNILAGKFGIRFNEDSRNKVTTDLTTGDFQMPANDPIFKTGKKVHIKEISTLKVTPPAVAEFTDGKDVIIATAKYGKGSVFAVGDPWFYNEYTNGRKIPADYQNYEACQDLVNWLIKQVPAKAK</sequence>
<dbReference type="PANTHER" id="PTHR33886:SF8">
    <property type="entry name" value="UNSATURATED RHAMNOGALACTURONAN HYDROLASE (EUROFUNG)"/>
    <property type="match status" value="1"/>
</dbReference>
<dbReference type="Gene3D" id="1.50.10.10">
    <property type="match status" value="1"/>
</dbReference>
<feature type="chain" id="PRO_5029534070" evidence="2">
    <location>
        <begin position="25"/>
        <end position="637"/>
    </location>
</feature>
<dbReference type="GO" id="GO:0016787">
    <property type="term" value="F:hydrolase activity"/>
    <property type="evidence" value="ECO:0007669"/>
    <property type="project" value="UniProtKB-KW"/>
</dbReference>
<keyword evidence="4" id="KW-1185">Reference proteome</keyword>
<keyword evidence="1 3" id="KW-0378">Hydrolase</keyword>
<dbReference type="EMBL" id="WPIK01000001">
    <property type="protein sequence ID" value="MVN20077.1"/>
    <property type="molecule type" value="Genomic_DNA"/>
</dbReference>
<dbReference type="SUPFAM" id="SSF52317">
    <property type="entry name" value="Class I glutamine amidotransferase-like"/>
    <property type="match status" value="1"/>
</dbReference>
<dbReference type="SUPFAM" id="SSF48208">
    <property type="entry name" value="Six-hairpin glycosidases"/>
    <property type="match status" value="1"/>
</dbReference>
<dbReference type="InterPro" id="IPR052043">
    <property type="entry name" value="PolySaccharide_Degr_Enz"/>
</dbReference>
<evidence type="ECO:0000313" key="4">
    <source>
        <dbReference type="Proteomes" id="UP000462014"/>
    </source>
</evidence>
<dbReference type="InterPro" id="IPR012341">
    <property type="entry name" value="6hp_glycosidase-like_sf"/>
</dbReference>
<accession>A0A7K1SS72</accession>
<dbReference type="PANTHER" id="PTHR33886">
    <property type="entry name" value="UNSATURATED RHAMNOGALACTURONAN HYDROLASE (EUROFUNG)"/>
    <property type="match status" value="1"/>
</dbReference>
<dbReference type="AlphaFoldDB" id="A0A7K1SS72"/>
<evidence type="ECO:0000256" key="2">
    <source>
        <dbReference type="SAM" id="SignalP"/>
    </source>
</evidence>
<dbReference type="InterPro" id="IPR029062">
    <property type="entry name" value="Class_I_gatase-like"/>
</dbReference>
<dbReference type="InterPro" id="IPR010905">
    <property type="entry name" value="Glyco_hydro_88"/>
</dbReference>
<dbReference type="Proteomes" id="UP000462014">
    <property type="component" value="Unassembled WGS sequence"/>
</dbReference>
<evidence type="ECO:0000313" key="3">
    <source>
        <dbReference type="EMBL" id="MVN20077.1"/>
    </source>
</evidence>
<organism evidence="3 4">
    <name type="scientific">Mucilaginibacter arboris</name>
    <dbReference type="NCBI Taxonomy" id="2682090"/>
    <lineage>
        <taxon>Bacteria</taxon>
        <taxon>Pseudomonadati</taxon>
        <taxon>Bacteroidota</taxon>
        <taxon>Sphingobacteriia</taxon>
        <taxon>Sphingobacteriales</taxon>
        <taxon>Sphingobacteriaceae</taxon>
        <taxon>Mucilaginibacter</taxon>
    </lineage>
</organism>
<proteinExistence type="predicted"/>
<comment type="caution">
    <text evidence="3">The sequence shown here is derived from an EMBL/GenBank/DDBJ whole genome shotgun (WGS) entry which is preliminary data.</text>
</comment>
<dbReference type="Gene3D" id="3.40.50.880">
    <property type="match status" value="1"/>
</dbReference>
<dbReference type="Pfam" id="PF07470">
    <property type="entry name" value="Glyco_hydro_88"/>
    <property type="match status" value="1"/>
</dbReference>
<keyword evidence="2" id="KW-0732">Signal</keyword>
<name>A0A7K1SS72_9SPHI</name>
<dbReference type="InterPro" id="IPR008928">
    <property type="entry name" value="6-hairpin_glycosidase_sf"/>
</dbReference>
<protein>
    <submittedName>
        <fullName evidence="3">Glycoside hydrolase family 88 protein</fullName>
    </submittedName>
</protein>
<evidence type="ECO:0000256" key="1">
    <source>
        <dbReference type="ARBA" id="ARBA00022801"/>
    </source>
</evidence>
<feature type="signal peptide" evidence="2">
    <location>
        <begin position="1"/>
        <end position="24"/>
    </location>
</feature>